<sequence length="510" mass="57464">MVMASHSVEGNLFSERIDIRFKLHLRPRTQTTSSVDEDIPPLPPGKSAVDVLADFLVYMKQCARTYIVETHPVDGANFWRSGKEEYILSHPNAWEGAQQTLIRRAAVQAGLISDTPADHARINFITEGEASLNFCIERGLMNDSIRHGHGVTVVDAGGGTIDVSTYAKRPSGTDKFGEIAAAQSCFKGSVFVTRAAAGYLDECLLNTRFHGDVPSMARKFDRATKLHFRDPKDPQFIWFGNVSDRDPDKNIQRGRLKLDGSIVANFFEPSIEGTVDTVLNQVRLATKPVTSVFLVGGFAANDYFFSELEKRLRPHRLDIYRPDPYFGSRWVHCRLFASLCTDSRIPVHVWCTMRKELQHIRRMSQSVRTLGGNRVIPGAFSDILLKNTEVTEIQEFWKSYRERATSRGGLSRQNQTPITCYRGNIACPQFFDQDPGNFHSVFSVHADLSGLVDNSEERTGPVGAYYEVQYDIIILFGLTESKAQYAWTEEGVERRGPAEVVFDTEIEYRD</sequence>
<proteinExistence type="predicted"/>
<evidence type="ECO:0008006" key="3">
    <source>
        <dbReference type="Google" id="ProtNLM"/>
    </source>
</evidence>
<accession>A0A9P6C2R3</accession>
<comment type="caution">
    <text evidence="1">The sequence shown here is derived from an EMBL/GenBank/DDBJ whole genome shotgun (WGS) entry which is preliminary data.</text>
</comment>
<organism evidence="1 2">
    <name type="scientific">Macrolepiota fuliginosa MF-IS2</name>
    <dbReference type="NCBI Taxonomy" id="1400762"/>
    <lineage>
        <taxon>Eukaryota</taxon>
        <taxon>Fungi</taxon>
        <taxon>Dikarya</taxon>
        <taxon>Basidiomycota</taxon>
        <taxon>Agaricomycotina</taxon>
        <taxon>Agaricomycetes</taxon>
        <taxon>Agaricomycetidae</taxon>
        <taxon>Agaricales</taxon>
        <taxon>Agaricineae</taxon>
        <taxon>Agaricaceae</taxon>
        <taxon>Macrolepiota</taxon>
    </lineage>
</organism>
<dbReference type="Proteomes" id="UP000807342">
    <property type="component" value="Unassembled WGS sequence"/>
</dbReference>
<dbReference type="PANTHER" id="PTHR14187">
    <property type="entry name" value="ALPHA KINASE/ELONGATION FACTOR 2 KINASE"/>
    <property type="match status" value="1"/>
</dbReference>
<protein>
    <recommendedName>
        <fullName evidence="3">Actin-like ATPase domain-containing protein</fullName>
    </recommendedName>
</protein>
<dbReference type="CDD" id="cd10170">
    <property type="entry name" value="ASKHA_NBD_HSP70"/>
    <property type="match status" value="1"/>
</dbReference>
<evidence type="ECO:0000313" key="1">
    <source>
        <dbReference type="EMBL" id="KAF9449856.1"/>
    </source>
</evidence>
<dbReference type="EMBL" id="MU151118">
    <property type="protein sequence ID" value="KAF9449856.1"/>
    <property type="molecule type" value="Genomic_DNA"/>
</dbReference>
<keyword evidence="2" id="KW-1185">Reference proteome</keyword>
<dbReference type="OrthoDB" id="2963168at2759"/>
<reference evidence="1" key="1">
    <citation type="submission" date="2020-11" db="EMBL/GenBank/DDBJ databases">
        <authorList>
            <consortium name="DOE Joint Genome Institute"/>
            <person name="Ahrendt S."/>
            <person name="Riley R."/>
            <person name="Andreopoulos W."/>
            <person name="Labutti K."/>
            <person name="Pangilinan J."/>
            <person name="Ruiz-Duenas F.J."/>
            <person name="Barrasa J.M."/>
            <person name="Sanchez-Garcia M."/>
            <person name="Camarero S."/>
            <person name="Miyauchi S."/>
            <person name="Serrano A."/>
            <person name="Linde D."/>
            <person name="Babiker R."/>
            <person name="Drula E."/>
            <person name="Ayuso-Fernandez I."/>
            <person name="Pacheco R."/>
            <person name="Padilla G."/>
            <person name="Ferreira P."/>
            <person name="Barriuso J."/>
            <person name="Kellner H."/>
            <person name="Castanera R."/>
            <person name="Alfaro M."/>
            <person name="Ramirez L."/>
            <person name="Pisabarro A.G."/>
            <person name="Kuo A."/>
            <person name="Tritt A."/>
            <person name="Lipzen A."/>
            <person name="He G."/>
            <person name="Yan M."/>
            <person name="Ng V."/>
            <person name="Cullen D."/>
            <person name="Martin F."/>
            <person name="Rosso M.-N."/>
            <person name="Henrissat B."/>
            <person name="Hibbett D."/>
            <person name="Martinez A.T."/>
            <person name="Grigoriev I.V."/>
        </authorList>
    </citation>
    <scope>NUCLEOTIDE SEQUENCE</scope>
    <source>
        <strain evidence="1">MF-IS2</strain>
    </source>
</reference>
<gene>
    <name evidence="1" type="ORF">P691DRAFT_758690</name>
</gene>
<dbReference type="InterPro" id="IPR043129">
    <property type="entry name" value="ATPase_NBD"/>
</dbReference>
<dbReference type="AlphaFoldDB" id="A0A9P6C2R3"/>
<dbReference type="Gene3D" id="3.90.640.10">
    <property type="entry name" value="Actin, Chain A, domain 4"/>
    <property type="match status" value="1"/>
</dbReference>
<dbReference type="PANTHER" id="PTHR14187:SF5">
    <property type="entry name" value="HEAT SHOCK 70 KDA PROTEIN 12A"/>
    <property type="match status" value="1"/>
</dbReference>
<name>A0A9P6C2R3_9AGAR</name>
<dbReference type="SUPFAM" id="SSF53067">
    <property type="entry name" value="Actin-like ATPase domain"/>
    <property type="match status" value="1"/>
</dbReference>
<evidence type="ECO:0000313" key="2">
    <source>
        <dbReference type="Proteomes" id="UP000807342"/>
    </source>
</evidence>
<dbReference type="Gene3D" id="3.30.420.40">
    <property type="match status" value="2"/>
</dbReference>